<dbReference type="SUPFAM" id="SSF56024">
    <property type="entry name" value="Phospholipase D/nuclease"/>
    <property type="match status" value="2"/>
</dbReference>
<organism evidence="3 4">
    <name type="scientific">Pseudomonas deceptionensis</name>
    <dbReference type="NCBI Taxonomy" id="882211"/>
    <lineage>
        <taxon>Bacteria</taxon>
        <taxon>Pseudomonadati</taxon>
        <taxon>Pseudomonadota</taxon>
        <taxon>Gammaproteobacteria</taxon>
        <taxon>Pseudomonadales</taxon>
        <taxon>Pseudomonadaceae</taxon>
        <taxon>Pseudomonas</taxon>
    </lineage>
</organism>
<dbReference type="InterPro" id="IPR025202">
    <property type="entry name" value="PLD-like_dom"/>
</dbReference>
<protein>
    <submittedName>
        <fullName evidence="3">Phosphatidylserine/phosphatidylglycerophosphate/cardiolipin synthase</fullName>
    </submittedName>
</protein>
<dbReference type="CDD" id="cd09111">
    <property type="entry name" value="PLDc_ymdC_like_1"/>
    <property type="match status" value="1"/>
</dbReference>
<evidence type="ECO:0000313" key="3">
    <source>
        <dbReference type="EMBL" id="SEE48066.1"/>
    </source>
</evidence>
<evidence type="ECO:0000256" key="1">
    <source>
        <dbReference type="SAM" id="Coils"/>
    </source>
</evidence>
<keyword evidence="4" id="KW-1185">Reference proteome</keyword>
<dbReference type="AlphaFoldDB" id="A0A1H5J6D8"/>
<dbReference type="Pfam" id="PF13091">
    <property type="entry name" value="PLDc_2"/>
    <property type="match status" value="2"/>
</dbReference>
<sequence length="525" mass="58095">MTSGPRLYALKSLCALFLAVLLGGCVTLDVPREPTQALPAADSAFGRSIQAQAAPYQGRSGFRLLPNSGEAFRARAELIRNAQSSIDLQYYIVHDGLSTRMLIDELLKAADRGVRVRILLDDTASDGLDDILATLAAHPNIQIRLFNPLQLGRSTGVTRAVGRLFNLSRQHRRMHNKLWLADNSVAIVGGRNLGDEYFDAKPELNFTDIDLLSVGPVAEQLGHSFDQYWNSALSQPIGDFVSSHVSAHELSKARKKLDASLKRAQQRNTELYQQLASYETNPQLEVWRKELIWAWNQALWDAPSKVLARDEPDAHLLLTTQLAPELAGVTKELILVSAYFVPGETGLVYLTGRADAGVDVRLLTNSLEATDVPAVHGGYAPYRKALLEHGVKLFELRRQPGSSAGSGPHLFKHGMSSDSSLHSKAMIFDQQKSFIGSFNFDPRSGLWNTEVGVLVDSPELAAEARRLALQGMAPDLSYEPTLEQGKIVWVTQDNGQLHTLHHEPGNWWRRLNAWFSKSVGLERML</sequence>
<feature type="domain" description="PLD phosphodiesterase" evidence="2">
    <location>
        <begin position="170"/>
        <end position="197"/>
    </location>
</feature>
<dbReference type="PANTHER" id="PTHR21248:SF12">
    <property type="entry name" value="CARDIOLIPIN SYNTHASE C"/>
    <property type="match status" value="1"/>
</dbReference>
<accession>A0A1H5J6D8</accession>
<dbReference type="GO" id="GO:0030572">
    <property type="term" value="F:phosphatidyltransferase activity"/>
    <property type="evidence" value="ECO:0007669"/>
    <property type="project" value="UniProtKB-ARBA"/>
</dbReference>
<dbReference type="EMBL" id="FNUD01000002">
    <property type="protein sequence ID" value="SEE48066.1"/>
    <property type="molecule type" value="Genomic_DNA"/>
</dbReference>
<dbReference type="CDD" id="cd09113">
    <property type="entry name" value="PLDc_ymdC_like_2"/>
    <property type="match status" value="1"/>
</dbReference>
<dbReference type="Gene3D" id="3.30.870.10">
    <property type="entry name" value="Endonuclease Chain A"/>
    <property type="match status" value="2"/>
</dbReference>
<proteinExistence type="predicted"/>
<dbReference type="PANTHER" id="PTHR21248">
    <property type="entry name" value="CARDIOLIPIN SYNTHASE"/>
    <property type="match status" value="1"/>
</dbReference>
<dbReference type="InterPro" id="IPR001736">
    <property type="entry name" value="PLipase_D/transphosphatidylase"/>
</dbReference>
<reference evidence="3" key="1">
    <citation type="submission" date="2016-10" db="EMBL/GenBank/DDBJ databases">
        <authorList>
            <person name="Varghese N."/>
            <person name="Submissions S."/>
        </authorList>
    </citation>
    <scope>NUCLEOTIDE SEQUENCE [LARGE SCALE GENOMIC DNA]</scope>
    <source>
        <strain evidence="3">LMG 25555</strain>
    </source>
</reference>
<evidence type="ECO:0000313" key="4">
    <source>
        <dbReference type="Proteomes" id="UP000183613"/>
    </source>
</evidence>
<name>A0A1H5J6D8_PSEDM</name>
<comment type="caution">
    <text evidence="3">The sequence shown here is derived from an EMBL/GenBank/DDBJ whole genome shotgun (WGS) entry which is preliminary data.</text>
</comment>
<dbReference type="GO" id="GO:0032049">
    <property type="term" value="P:cardiolipin biosynthetic process"/>
    <property type="evidence" value="ECO:0007669"/>
    <property type="project" value="UniProtKB-ARBA"/>
</dbReference>
<dbReference type="PROSITE" id="PS51257">
    <property type="entry name" value="PROKAR_LIPOPROTEIN"/>
    <property type="match status" value="1"/>
</dbReference>
<feature type="coiled-coil region" evidence="1">
    <location>
        <begin position="247"/>
        <end position="281"/>
    </location>
</feature>
<dbReference type="SMART" id="SM00155">
    <property type="entry name" value="PLDc"/>
    <property type="match status" value="2"/>
</dbReference>
<dbReference type="PROSITE" id="PS50035">
    <property type="entry name" value="PLD"/>
    <property type="match status" value="2"/>
</dbReference>
<evidence type="ECO:0000259" key="2">
    <source>
        <dbReference type="PROSITE" id="PS50035"/>
    </source>
</evidence>
<feature type="domain" description="PLD phosphodiesterase" evidence="2">
    <location>
        <begin position="417"/>
        <end position="444"/>
    </location>
</feature>
<keyword evidence="1" id="KW-0175">Coiled coil</keyword>
<gene>
    <name evidence="3" type="ORF">SAMN04489800_0964</name>
</gene>
<dbReference type="Proteomes" id="UP000183613">
    <property type="component" value="Unassembled WGS sequence"/>
</dbReference>